<dbReference type="EMBL" id="PISE01000021">
    <property type="protein sequence ID" value="PKG23674.1"/>
    <property type="molecule type" value="Genomic_DNA"/>
</dbReference>
<dbReference type="UniPathway" id="UPA00148">
    <property type="reaction ID" value="UER00236"/>
</dbReference>
<keyword evidence="2" id="KW-1185">Reference proteome</keyword>
<dbReference type="InterPro" id="IPR027417">
    <property type="entry name" value="P-loop_NTPase"/>
</dbReference>
<gene>
    <name evidence="1" type="ORF">CWS01_10655</name>
</gene>
<dbReference type="GO" id="GO:0009236">
    <property type="term" value="P:cobalamin biosynthetic process"/>
    <property type="evidence" value="ECO:0007669"/>
    <property type="project" value="UniProtKB-UniPathway"/>
</dbReference>
<dbReference type="OrthoDB" id="1766664at2"/>
<reference evidence="1 2" key="1">
    <citation type="journal article" date="2003" name="Int. J. Syst. Evol. Microbiol.">
        <title>Bacillus nealsonii sp. nov., isolated from a spacecraft-assembly facility, whose spores are gamma-radiation resistant.</title>
        <authorList>
            <person name="Venkateswaran K."/>
            <person name="Kempf M."/>
            <person name="Chen F."/>
            <person name="Satomi M."/>
            <person name="Nicholson W."/>
            <person name="Kern R."/>
        </authorList>
    </citation>
    <scope>NUCLEOTIDE SEQUENCE [LARGE SCALE GENOMIC DNA]</scope>
    <source>
        <strain evidence="1 2">FO-92</strain>
    </source>
</reference>
<dbReference type="GO" id="GO:0043752">
    <property type="term" value="F:adenosylcobinamide kinase activity"/>
    <property type="evidence" value="ECO:0007669"/>
    <property type="project" value="InterPro"/>
</dbReference>
<dbReference type="SUPFAM" id="SSF52540">
    <property type="entry name" value="P-loop containing nucleoside triphosphate hydrolases"/>
    <property type="match status" value="1"/>
</dbReference>
<name>A0A2N0Z2E3_9BACI</name>
<organism evidence="1 2">
    <name type="scientific">Niallia nealsonii</name>
    <dbReference type="NCBI Taxonomy" id="115979"/>
    <lineage>
        <taxon>Bacteria</taxon>
        <taxon>Bacillati</taxon>
        <taxon>Bacillota</taxon>
        <taxon>Bacilli</taxon>
        <taxon>Bacillales</taxon>
        <taxon>Bacillaceae</taxon>
        <taxon>Niallia</taxon>
    </lineage>
</organism>
<evidence type="ECO:0000313" key="1">
    <source>
        <dbReference type="EMBL" id="PKG23674.1"/>
    </source>
</evidence>
<dbReference type="GO" id="GO:0000166">
    <property type="term" value="F:nucleotide binding"/>
    <property type="evidence" value="ECO:0007669"/>
    <property type="project" value="InterPro"/>
</dbReference>
<sequence>MHFITGGSFNGKRKWALNFYQLTIQSEALQLLSFYEKTTAMENIAPLEKPVFMLEGLEYFIQQQLITMGIEKTICYFRQLFKELISWEKQKEKNQVIVIGSDITKGIVPIDKKDREWRDAVGWIYQEAAQRSTRVDVIWYGVNDLLKKWEEGV</sequence>
<dbReference type="AlphaFoldDB" id="A0A2N0Z2E3"/>
<accession>A0A2N0Z2E3</accession>
<protein>
    <submittedName>
        <fullName evidence="1">Uncharacterized protein</fullName>
    </submittedName>
</protein>
<dbReference type="Gene3D" id="3.40.50.300">
    <property type="entry name" value="P-loop containing nucleotide triphosphate hydrolases"/>
    <property type="match status" value="1"/>
</dbReference>
<dbReference type="InterPro" id="IPR003203">
    <property type="entry name" value="CobU/CobP"/>
</dbReference>
<proteinExistence type="predicted"/>
<dbReference type="Pfam" id="PF02283">
    <property type="entry name" value="CobU"/>
    <property type="match status" value="1"/>
</dbReference>
<dbReference type="Proteomes" id="UP000233375">
    <property type="component" value="Unassembled WGS sequence"/>
</dbReference>
<evidence type="ECO:0000313" key="2">
    <source>
        <dbReference type="Proteomes" id="UP000233375"/>
    </source>
</evidence>
<dbReference type="RefSeq" id="WP_101177183.1">
    <property type="nucleotide sequence ID" value="NZ_PISE01000021.1"/>
</dbReference>
<comment type="caution">
    <text evidence="1">The sequence shown here is derived from an EMBL/GenBank/DDBJ whole genome shotgun (WGS) entry which is preliminary data.</text>
</comment>